<proteinExistence type="predicted"/>
<dbReference type="Pfam" id="PF01047">
    <property type="entry name" value="MarR"/>
    <property type="match status" value="1"/>
</dbReference>
<evidence type="ECO:0000313" key="6">
    <source>
        <dbReference type="Proteomes" id="UP001211894"/>
    </source>
</evidence>
<sequence length="157" mass="18720">MDNNTYEQVFQAVQDFIVKREKRAQHEQQTFAKEALKSEEMMHKHWTLTQLHIVSFIHDSEAQLNNTSLAERLQVSKAAITKAVNVLINHHMIESHKKPNNNKELYYTLTEEGKKLAVVHERMHEIAKKRYRKLFEQFTESELETVTRFLKEWSKQI</sequence>
<name>A0ABT4X7W1_9BACI</name>
<keyword evidence="1" id="KW-0805">Transcription regulation</keyword>
<keyword evidence="6" id="KW-1185">Reference proteome</keyword>
<dbReference type="EMBL" id="JAQKAB010000008">
    <property type="protein sequence ID" value="MDA7027427.1"/>
    <property type="molecule type" value="Genomic_DNA"/>
</dbReference>
<organism evidence="5 6">
    <name type="scientific">Bacillus changyiensis</name>
    <dbReference type="NCBI Taxonomy" id="3004103"/>
    <lineage>
        <taxon>Bacteria</taxon>
        <taxon>Bacillati</taxon>
        <taxon>Bacillota</taxon>
        <taxon>Bacilli</taxon>
        <taxon>Bacillales</taxon>
        <taxon>Bacillaceae</taxon>
        <taxon>Bacillus</taxon>
    </lineage>
</organism>
<dbReference type="RefSeq" id="WP_271341267.1">
    <property type="nucleotide sequence ID" value="NZ_JAQKAB010000008.1"/>
</dbReference>
<reference evidence="5 6" key="1">
    <citation type="submission" date="2023-01" db="EMBL/GenBank/DDBJ databases">
        <title>Bacillus changyiensis sp. nov., isolated from a coastal deposit.</title>
        <authorList>
            <person name="Xiao G."/>
            <person name="Lai Q."/>
            <person name="Hu Z."/>
            <person name="Shao Z."/>
        </authorList>
    </citation>
    <scope>NUCLEOTIDE SEQUENCE [LARGE SCALE GENOMIC DNA]</scope>
    <source>
        <strain evidence="5 6">CLL-7-23</strain>
    </source>
</reference>
<dbReference type="PANTHER" id="PTHR35790:SF4">
    <property type="entry name" value="HTH-TYPE TRANSCRIPTIONAL REGULATOR PCHR"/>
    <property type="match status" value="1"/>
</dbReference>
<dbReference type="InterPro" id="IPR052067">
    <property type="entry name" value="Metal_resp_HTH_trans_reg"/>
</dbReference>
<evidence type="ECO:0000256" key="2">
    <source>
        <dbReference type="ARBA" id="ARBA00023125"/>
    </source>
</evidence>
<evidence type="ECO:0000256" key="1">
    <source>
        <dbReference type="ARBA" id="ARBA00023015"/>
    </source>
</evidence>
<dbReference type="PROSITE" id="PS50995">
    <property type="entry name" value="HTH_MARR_2"/>
    <property type="match status" value="1"/>
</dbReference>
<comment type="caution">
    <text evidence="5">The sequence shown here is derived from an EMBL/GenBank/DDBJ whole genome shotgun (WGS) entry which is preliminary data.</text>
</comment>
<dbReference type="PANTHER" id="PTHR35790">
    <property type="entry name" value="HTH-TYPE TRANSCRIPTIONAL REGULATOR PCHR"/>
    <property type="match status" value="1"/>
</dbReference>
<dbReference type="Proteomes" id="UP001211894">
    <property type="component" value="Unassembled WGS sequence"/>
</dbReference>
<evidence type="ECO:0000259" key="4">
    <source>
        <dbReference type="PROSITE" id="PS50995"/>
    </source>
</evidence>
<keyword evidence="3" id="KW-0804">Transcription</keyword>
<evidence type="ECO:0000313" key="5">
    <source>
        <dbReference type="EMBL" id="MDA7027427.1"/>
    </source>
</evidence>
<dbReference type="InterPro" id="IPR036388">
    <property type="entry name" value="WH-like_DNA-bd_sf"/>
</dbReference>
<accession>A0ABT4X7W1</accession>
<dbReference type="InterPro" id="IPR036390">
    <property type="entry name" value="WH_DNA-bd_sf"/>
</dbReference>
<gene>
    <name evidence="5" type="ORF">PJ311_12610</name>
</gene>
<dbReference type="InterPro" id="IPR000835">
    <property type="entry name" value="HTH_MarR-typ"/>
</dbReference>
<dbReference type="Gene3D" id="6.10.140.1680">
    <property type="match status" value="1"/>
</dbReference>
<evidence type="ECO:0000256" key="3">
    <source>
        <dbReference type="ARBA" id="ARBA00023163"/>
    </source>
</evidence>
<keyword evidence="2" id="KW-0238">DNA-binding</keyword>
<protein>
    <submittedName>
        <fullName evidence="5">MarR family transcriptional regulator</fullName>
    </submittedName>
</protein>
<feature type="domain" description="HTH marR-type" evidence="4">
    <location>
        <begin position="6"/>
        <end position="155"/>
    </location>
</feature>
<dbReference type="SUPFAM" id="SSF46785">
    <property type="entry name" value="Winged helix' DNA-binding domain"/>
    <property type="match status" value="1"/>
</dbReference>
<dbReference type="Gene3D" id="1.10.10.10">
    <property type="entry name" value="Winged helix-like DNA-binding domain superfamily/Winged helix DNA-binding domain"/>
    <property type="match status" value="1"/>
</dbReference>
<dbReference type="SMART" id="SM00347">
    <property type="entry name" value="HTH_MARR"/>
    <property type="match status" value="1"/>
</dbReference>